<evidence type="ECO:0000256" key="3">
    <source>
        <dbReference type="ARBA" id="ARBA00023163"/>
    </source>
</evidence>
<organism evidence="5 6">
    <name type="scientific">Saccharibacter floricola DSM 15669</name>
    <dbReference type="NCBI Taxonomy" id="1123227"/>
    <lineage>
        <taxon>Bacteria</taxon>
        <taxon>Pseudomonadati</taxon>
        <taxon>Pseudomonadota</taxon>
        <taxon>Alphaproteobacteria</taxon>
        <taxon>Acetobacterales</taxon>
        <taxon>Acetobacteraceae</taxon>
        <taxon>Saccharibacter</taxon>
    </lineage>
</organism>
<evidence type="ECO:0000313" key="5">
    <source>
        <dbReference type="EMBL" id="GBQ08430.1"/>
    </source>
</evidence>
<protein>
    <submittedName>
        <fullName evidence="5">Transcriptional regulator Xre</fullName>
    </submittedName>
</protein>
<keyword evidence="2" id="KW-0238">DNA-binding</keyword>
<dbReference type="InterPro" id="IPR001387">
    <property type="entry name" value="Cro/C1-type_HTH"/>
</dbReference>
<proteinExistence type="predicted"/>
<dbReference type="PANTHER" id="PTHR36511:SF4">
    <property type="entry name" value="ANTITOXIN MQSA"/>
    <property type="match status" value="1"/>
</dbReference>
<gene>
    <name evidence="5" type="ORF">AA15669_1779</name>
</gene>
<evidence type="ECO:0000313" key="6">
    <source>
        <dbReference type="Proteomes" id="UP001062901"/>
    </source>
</evidence>
<dbReference type="RefSeq" id="WP_018980336.1">
    <property type="nucleotide sequence ID" value="NZ_BAQD01000095.1"/>
</dbReference>
<evidence type="ECO:0000256" key="2">
    <source>
        <dbReference type="ARBA" id="ARBA00023125"/>
    </source>
</evidence>
<name>A0ABQ0P0Q7_9PROT</name>
<dbReference type="InterPro" id="IPR052359">
    <property type="entry name" value="HTH-type_reg/antitoxin"/>
</dbReference>
<dbReference type="CDD" id="cd00093">
    <property type="entry name" value="HTH_XRE"/>
    <property type="match status" value="1"/>
</dbReference>
<evidence type="ECO:0000259" key="4">
    <source>
        <dbReference type="PROSITE" id="PS50943"/>
    </source>
</evidence>
<keyword evidence="1" id="KW-0805">Transcription regulation</keyword>
<sequence length="104" mass="11213">MSEAGESIMRGLEEALDMAKGNDVGAVTHRVRVPRVDVTRIRAKTGLSQAEFSRTIGVAKGTLVNWEQGRRTPTGPAMVLLAMLNKNPSLVSQILSSDRQGQPV</sequence>
<keyword evidence="6" id="KW-1185">Reference proteome</keyword>
<feature type="domain" description="HTH cro/C1-type" evidence="4">
    <location>
        <begin position="38"/>
        <end position="82"/>
    </location>
</feature>
<dbReference type="Gene3D" id="1.10.260.40">
    <property type="entry name" value="lambda repressor-like DNA-binding domains"/>
    <property type="match status" value="1"/>
</dbReference>
<comment type="caution">
    <text evidence="5">The sequence shown here is derived from an EMBL/GenBank/DDBJ whole genome shotgun (WGS) entry which is preliminary data.</text>
</comment>
<keyword evidence="3" id="KW-0804">Transcription</keyword>
<dbReference type="PANTHER" id="PTHR36511">
    <property type="entry name" value="MERR FAMILY BACTERIAL REGULATORY PROTEIN"/>
    <property type="match status" value="1"/>
</dbReference>
<dbReference type="Pfam" id="PF01381">
    <property type="entry name" value="HTH_3"/>
    <property type="match status" value="1"/>
</dbReference>
<dbReference type="SUPFAM" id="SSF47413">
    <property type="entry name" value="lambda repressor-like DNA-binding domains"/>
    <property type="match status" value="1"/>
</dbReference>
<dbReference type="InterPro" id="IPR010982">
    <property type="entry name" value="Lambda_DNA-bd_dom_sf"/>
</dbReference>
<dbReference type="PROSITE" id="PS50943">
    <property type="entry name" value="HTH_CROC1"/>
    <property type="match status" value="1"/>
</dbReference>
<accession>A0ABQ0P0Q7</accession>
<evidence type="ECO:0000256" key="1">
    <source>
        <dbReference type="ARBA" id="ARBA00023015"/>
    </source>
</evidence>
<reference evidence="5" key="1">
    <citation type="submission" date="2013-04" db="EMBL/GenBank/DDBJ databases">
        <title>The genome sequencing project of 58 acetic acid bacteria.</title>
        <authorList>
            <person name="Okamoto-Kainuma A."/>
            <person name="Ishikawa M."/>
            <person name="Umino S."/>
            <person name="Koizumi Y."/>
            <person name="Shiwa Y."/>
            <person name="Yoshikawa H."/>
            <person name="Matsutani M."/>
            <person name="Matsushita K."/>
        </authorList>
    </citation>
    <scope>NUCLEOTIDE SEQUENCE</scope>
    <source>
        <strain evidence="5">DSM 15669</strain>
    </source>
</reference>
<dbReference type="SMART" id="SM00530">
    <property type="entry name" value="HTH_XRE"/>
    <property type="match status" value="1"/>
</dbReference>
<dbReference type="EMBL" id="BAQD01000095">
    <property type="protein sequence ID" value="GBQ08430.1"/>
    <property type="molecule type" value="Genomic_DNA"/>
</dbReference>
<dbReference type="Proteomes" id="UP001062901">
    <property type="component" value="Unassembled WGS sequence"/>
</dbReference>